<comment type="pathway">
    <text evidence="2">Cell wall biogenesis; peptidoglycan biosynthesis.</text>
</comment>
<reference evidence="16 17" key="1">
    <citation type="journal article" date="2015" name="Nature">
        <title>rRNA introns, odd ribosomes, and small enigmatic genomes across a large radiation of phyla.</title>
        <authorList>
            <person name="Brown C.T."/>
            <person name="Hug L.A."/>
            <person name="Thomas B.C."/>
            <person name="Sharon I."/>
            <person name="Castelle C.J."/>
            <person name="Singh A."/>
            <person name="Wilkins M.J."/>
            <person name="Williams K.H."/>
            <person name="Banfield J.F."/>
        </authorList>
    </citation>
    <scope>NUCLEOTIDE SEQUENCE [LARGE SCALE GENOMIC DNA]</scope>
</reference>
<evidence type="ECO:0000256" key="13">
    <source>
        <dbReference type="ARBA" id="ARBA00047527"/>
    </source>
</evidence>
<dbReference type="PANTHER" id="PTHR43783:SF1">
    <property type="entry name" value="UDP-N-ACETYLGLUCOSAMINE 1-CARBOXYVINYLTRANSFERASE"/>
    <property type="match status" value="1"/>
</dbReference>
<dbReference type="EC" id="2.5.1.7" evidence="11 14"/>
<dbReference type="GO" id="GO:0008760">
    <property type="term" value="F:UDP-N-acetylglucosamine 1-carboxyvinyltransferase activity"/>
    <property type="evidence" value="ECO:0007669"/>
    <property type="project" value="UniProtKB-UniRule"/>
</dbReference>
<evidence type="ECO:0000256" key="4">
    <source>
        <dbReference type="ARBA" id="ARBA00022618"/>
    </source>
</evidence>
<dbReference type="GO" id="GO:0051301">
    <property type="term" value="P:cell division"/>
    <property type="evidence" value="ECO:0007669"/>
    <property type="project" value="UniProtKB-KW"/>
</dbReference>
<dbReference type="Pfam" id="PF00275">
    <property type="entry name" value="EPSP_synthase"/>
    <property type="match status" value="1"/>
</dbReference>
<dbReference type="CDD" id="cd01555">
    <property type="entry name" value="UdpNAET"/>
    <property type="match status" value="1"/>
</dbReference>
<dbReference type="GO" id="GO:0019277">
    <property type="term" value="P:UDP-N-acetylgalactosamine biosynthetic process"/>
    <property type="evidence" value="ECO:0007669"/>
    <property type="project" value="InterPro"/>
</dbReference>
<organism evidence="16 17">
    <name type="scientific">Candidatus Roizmanbacteria bacterium GW2011_GWC2_37_13</name>
    <dbReference type="NCBI Taxonomy" id="1618486"/>
    <lineage>
        <taxon>Bacteria</taxon>
        <taxon>Candidatus Roizmaniibacteriota</taxon>
    </lineage>
</organism>
<evidence type="ECO:0000256" key="1">
    <source>
        <dbReference type="ARBA" id="ARBA00004496"/>
    </source>
</evidence>
<evidence type="ECO:0000256" key="9">
    <source>
        <dbReference type="ARBA" id="ARBA00023316"/>
    </source>
</evidence>
<dbReference type="GO" id="GO:0071555">
    <property type="term" value="P:cell wall organization"/>
    <property type="evidence" value="ECO:0007669"/>
    <property type="project" value="UniProtKB-KW"/>
</dbReference>
<dbReference type="InterPro" id="IPR050068">
    <property type="entry name" value="MurA_subfamily"/>
</dbReference>
<evidence type="ECO:0000256" key="3">
    <source>
        <dbReference type="ARBA" id="ARBA00022490"/>
    </source>
</evidence>
<name>A0A0G0GK22_9BACT</name>
<dbReference type="InterPro" id="IPR036968">
    <property type="entry name" value="Enolpyruvate_Tfrase_sf"/>
</dbReference>
<keyword evidence="3" id="KW-0963">Cytoplasm</keyword>
<comment type="caution">
    <text evidence="16">The sequence shown here is derived from an EMBL/GenBank/DDBJ whole genome shotgun (WGS) entry which is preliminary data.</text>
</comment>
<keyword evidence="7" id="KW-0573">Peptidoglycan synthesis</keyword>
<evidence type="ECO:0000259" key="15">
    <source>
        <dbReference type="Pfam" id="PF00275"/>
    </source>
</evidence>
<dbReference type="InterPro" id="IPR013792">
    <property type="entry name" value="RNA3'P_cycl/enolpyr_Trfase_a/b"/>
</dbReference>
<dbReference type="GO" id="GO:0005737">
    <property type="term" value="C:cytoplasm"/>
    <property type="evidence" value="ECO:0007669"/>
    <property type="project" value="UniProtKB-SubCell"/>
</dbReference>
<evidence type="ECO:0000256" key="10">
    <source>
        <dbReference type="ARBA" id="ARBA00038367"/>
    </source>
</evidence>
<dbReference type="NCBIfam" id="NF006873">
    <property type="entry name" value="PRK09369.1"/>
    <property type="match status" value="1"/>
</dbReference>
<dbReference type="PANTHER" id="PTHR43783">
    <property type="entry name" value="UDP-N-ACETYLGLUCOSAMINE 1-CARBOXYVINYLTRANSFERASE"/>
    <property type="match status" value="1"/>
</dbReference>
<comment type="similarity">
    <text evidence="10">Belongs to the EPSP synthase family. MurA subfamily.</text>
</comment>
<evidence type="ECO:0000313" key="16">
    <source>
        <dbReference type="EMBL" id="KKQ26495.1"/>
    </source>
</evidence>
<dbReference type="PATRIC" id="fig|1618486.3.peg.115"/>
<keyword evidence="9" id="KW-0961">Cell wall biogenesis/degradation</keyword>
<dbReference type="InterPro" id="IPR005750">
    <property type="entry name" value="UDP_GlcNAc_COvinyl_MurA"/>
</dbReference>
<keyword evidence="4" id="KW-0132">Cell division</keyword>
<comment type="catalytic activity">
    <reaction evidence="13">
        <text>phosphoenolpyruvate + UDP-N-acetyl-alpha-D-glucosamine = UDP-N-acetyl-3-O-(1-carboxyvinyl)-alpha-D-glucosamine + phosphate</text>
        <dbReference type="Rhea" id="RHEA:18681"/>
        <dbReference type="ChEBI" id="CHEBI:43474"/>
        <dbReference type="ChEBI" id="CHEBI:57705"/>
        <dbReference type="ChEBI" id="CHEBI:58702"/>
        <dbReference type="ChEBI" id="CHEBI:68483"/>
        <dbReference type="EC" id="2.5.1.7"/>
    </reaction>
</comment>
<evidence type="ECO:0000256" key="5">
    <source>
        <dbReference type="ARBA" id="ARBA00022679"/>
    </source>
</evidence>
<comment type="subcellular location">
    <subcellularLocation>
        <location evidence="1">Cytoplasm</location>
    </subcellularLocation>
</comment>
<gene>
    <name evidence="16" type="ORF">US40_C0002G0029</name>
</gene>
<keyword evidence="5 16" id="KW-0808">Transferase</keyword>
<dbReference type="GO" id="GO:0009252">
    <property type="term" value="P:peptidoglycan biosynthetic process"/>
    <property type="evidence" value="ECO:0007669"/>
    <property type="project" value="UniProtKB-UniRule"/>
</dbReference>
<evidence type="ECO:0000256" key="2">
    <source>
        <dbReference type="ARBA" id="ARBA00004752"/>
    </source>
</evidence>
<keyword evidence="8" id="KW-0131">Cell cycle</keyword>
<feature type="domain" description="Enolpyruvate transferase" evidence="15">
    <location>
        <begin position="8"/>
        <end position="429"/>
    </location>
</feature>
<keyword evidence="6" id="KW-0133">Cell shape</keyword>
<evidence type="ECO:0000256" key="11">
    <source>
        <dbReference type="ARBA" id="ARBA00039108"/>
    </source>
</evidence>
<evidence type="ECO:0000256" key="12">
    <source>
        <dbReference type="ARBA" id="ARBA00039754"/>
    </source>
</evidence>
<dbReference type="InterPro" id="IPR001986">
    <property type="entry name" value="Enolpyruvate_Tfrase_dom"/>
</dbReference>
<dbReference type="Gene3D" id="3.65.10.10">
    <property type="entry name" value="Enolpyruvate transferase domain"/>
    <property type="match status" value="2"/>
</dbReference>
<protein>
    <recommendedName>
        <fullName evidence="12 14">UDP-N-acetylglucosamine 1-carboxyvinyltransferase</fullName>
        <ecNumber evidence="11 14">2.5.1.7</ecNumber>
    </recommendedName>
</protein>
<dbReference type="GO" id="GO:0008360">
    <property type="term" value="P:regulation of cell shape"/>
    <property type="evidence" value="ECO:0007669"/>
    <property type="project" value="UniProtKB-KW"/>
</dbReference>
<evidence type="ECO:0000256" key="7">
    <source>
        <dbReference type="ARBA" id="ARBA00022984"/>
    </source>
</evidence>
<dbReference type="AlphaFoldDB" id="A0A0G0GK22"/>
<sequence>MEDSYIIKGGKKLSGEVKLSGAKNAALKMIIASLLFDEKVVLENIPRINDVIELLHLIKSLGAKVDFVDKNQVEIDPTSLNQNKVDLLHASKIRVSFMLFAPLLHKFGSCFVPNPGGCRIGARPIDRIVEGMKSLGVEIRYISRTGFYEAKMPDKPRGIFRFSKPSHTGTELLIMLSVFGKDKIVLENCANEPEIDNLISFLNQSGARIVKENSLIEIDGVEKLKFKEPFKIIPDRNEAVTYICLALATGGSISLKNLLLENITIFVEKLKQAGVKIKTSNNGIFFSRGKSLQSVNIETTPHPGFMTDWQPNWAVLMTQAQGKSTVNERVFENRFSYVSELKKLGAKIRFLEKKVENPKDFYYFNYVRGKKYNQVIEIDGPVSLHGGALNIADLRAGASLATAALVADGESVVNGVSILERGYEDFVEKVRNLGGEIKKI</sequence>
<evidence type="ECO:0000256" key="8">
    <source>
        <dbReference type="ARBA" id="ARBA00023306"/>
    </source>
</evidence>
<dbReference type="NCBIfam" id="TIGR01072">
    <property type="entry name" value="murA"/>
    <property type="match status" value="1"/>
</dbReference>
<accession>A0A0G0GK22</accession>
<evidence type="ECO:0000256" key="6">
    <source>
        <dbReference type="ARBA" id="ARBA00022960"/>
    </source>
</evidence>
<dbReference type="SUPFAM" id="SSF55205">
    <property type="entry name" value="EPT/RTPC-like"/>
    <property type="match status" value="1"/>
</dbReference>
<evidence type="ECO:0000256" key="14">
    <source>
        <dbReference type="NCBIfam" id="TIGR01072"/>
    </source>
</evidence>
<evidence type="ECO:0000313" key="17">
    <source>
        <dbReference type="Proteomes" id="UP000034917"/>
    </source>
</evidence>
<dbReference type="Proteomes" id="UP000034917">
    <property type="component" value="Unassembled WGS sequence"/>
</dbReference>
<dbReference type="EMBL" id="LBSV01000002">
    <property type="protein sequence ID" value="KKQ26495.1"/>
    <property type="molecule type" value="Genomic_DNA"/>
</dbReference>
<proteinExistence type="inferred from homology"/>